<name>A0A918ZET9_9ACTN</name>
<evidence type="ECO:0000313" key="3">
    <source>
        <dbReference type="Proteomes" id="UP000603227"/>
    </source>
</evidence>
<proteinExistence type="predicted"/>
<dbReference type="AlphaFoldDB" id="A0A918ZET9"/>
<feature type="region of interest" description="Disordered" evidence="1">
    <location>
        <begin position="25"/>
        <end position="58"/>
    </location>
</feature>
<reference evidence="2" key="2">
    <citation type="submission" date="2020-09" db="EMBL/GenBank/DDBJ databases">
        <authorList>
            <person name="Sun Q."/>
            <person name="Zhou Y."/>
        </authorList>
    </citation>
    <scope>NUCLEOTIDE SEQUENCE</scope>
    <source>
        <strain evidence="2">CGMCC 4.7403</strain>
    </source>
</reference>
<reference evidence="2" key="1">
    <citation type="journal article" date="2014" name="Int. J. Syst. Evol. Microbiol.">
        <title>Complete genome sequence of Corynebacterium casei LMG S-19264T (=DSM 44701T), isolated from a smear-ripened cheese.</title>
        <authorList>
            <consortium name="US DOE Joint Genome Institute (JGI-PGF)"/>
            <person name="Walter F."/>
            <person name="Albersmeier A."/>
            <person name="Kalinowski J."/>
            <person name="Ruckert C."/>
        </authorList>
    </citation>
    <scope>NUCLEOTIDE SEQUENCE</scope>
    <source>
        <strain evidence="2">CGMCC 4.7403</strain>
    </source>
</reference>
<keyword evidence="3" id="KW-1185">Reference proteome</keyword>
<feature type="compositionally biased region" description="Basic residues" evidence="1">
    <location>
        <begin position="48"/>
        <end position="58"/>
    </location>
</feature>
<gene>
    <name evidence="2" type="ORF">GCM10017771_68300</name>
</gene>
<protein>
    <submittedName>
        <fullName evidence="2">Uncharacterized protein</fullName>
    </submittedName>
</protein>
<feature type="compositionally biased region" description="Basic and acidic residues" evidence="1">
    <location>
        <begin position="25"/>
        <end position="39"/>
    </location>
</feature>
<dbReference type="Proteomes" id="UP000603227">
    <property type="component" value="Unassembled WGS sequence"/>
</dbReference>
<accession>A0A918ZET9</accession>
<dbReference type="EMBL" id="BNAT01000031">
    <property type="protein sequence ID" value="GHE47454.1"/>
    <property type="molecule type" value="Genomic_DNA"/>
</dbReference>
<comment type="caution">
    <text evidence="2">The sequence shown here is derived from an EMBL/GenBank/DDBJ whole genome shotgun (WGS) entry which is preliminary data.</text>
</comment>
<organism evidence="2 3">
    <name type="scientific">Streptomyces capitiformicae</name>
    <dbReference type="NCBI Taxonomy" id="2014920"/>
    <lineage>
        <taxon>Bacteria</taxon>
        <taxon>Bacillati</taxon>
        <taxon>Actinomycetota</taxon>
        <taxon>Actinomycetes</taxon>
        <taxon>Kitasatosporales</taxon>
        <taxon>Streptomycetaceae</taxon>
        <taxon>Streptomyces</taxon>
    </lineage>
</organism>
<evidence type="ECO:0000256" key="1">
    <source>
        <dbReference type="SAM" id="MobiDB-lite"/>
    </source>
</evidence>
<dbReference type="RefSeq" id="WP_189786308.1">
    <property type="nucleotide sequence ID" value="NZ_BNAT01000031.1"/>
</dbReference>
<sequence length="58" mass="6287">MDPITILLVVLGFLLPSITSLINSKADRTRDAGKAEIIRAQRGGPHPGPKRRGGRRNV</sequence>
<evidence type="ECO:0000313" key="2">
    <source>
        <dbReference type="EMBL" id="GHE47454.1"/>
    </source>
</evidence>